<organism evidence="1 2">
    <name type="scientific">Nocardioides zhouii</name>
    <dbReference type="NCBI Taxonomy" id="1168729"/>
    <lineage>
        <taxon>Bacteria</taxon>
        <taxon>Bacillati</taxon>
        <taxon>Actinomycetota</taxon>
        <taxon>Actinomycetes</taxon>
        <taxon>Propionibacteriales</taxon>
        <taxon>Nocardioidaceae</taxon>
        <taxon>Nocardioides</taxon>
    </lineage>
</organism>
<evidence type="ECO:0008006" key="3">
    <source>
        <dbReference type="Google" id="ProtNLM"/>
    </source>
</evidence>
<dbReference type="AlphaFoldDB" id="A0A4V1RPZ3"/>
<name>A0A4V1RPZ3_9ACTN</name>
<sequence>MSGDNTLTIDFAGEISELEPRSTFTIGREGDLSLDDNPYLHRTFLVVSFHDGMWWVLNEGSRLAAGLTDEAGLMRTTLAPGARLPIVFGRTSLTFAAGNTSYELLLECEQATYRPAAAVPRRGEGDTTIAPTTFTESQLMVVLALAEPVLRRVGSGSSSVPTAVEAAKRLGWAQTRFNRKLDNVCDKLSRAGVSGLRGTETASASNRRLRLVEYAVSSLLITAADLRLLDEAPAPADPPGGAS</sequence>
<dbReference type="EMBL" id="SDWV01000009">
    <property type="protein sequence ID" value="RYC11057.1"/>
    <property type="molecule type" value="Genomic_DNA"/>
</dbReference>
<evidence type="ECO:0000313" key="1">
    <source>
        <dbReference type="EMBL" id="RYC11057.1"/>
    </source>
</evidence>
<comment type="caution">
    <text evidence="1">The sequence shown here is derived from an EMBL/GenBank/DDBJ whole genome shotgun (WGS) entry which is preliminary data.</text>
</comment>
<reference evidence="1 2" key="1">
    <citation type="submission" date="2019-01" db="EMBL/GenBank/DDBJ databases">
        <title>Novel species of Nocardioides.</title>
        <authorList>
            <person name="Liu Q."/>
            <person name="X Y.-H."/>
        </authorList>
    </citation>
    <scope>NUCLEOTIDE SEQUENCE [LARGE SCALE GENOMIC DNA]</scope>
    <source>
        <strain evidence="1 2">HLT2-9</strain>
    </source>
</reference>
<dbReference type="RefSeq" id="WP_129426850.1">
    <property type="nucleotide sequence ID" value="NZ_SDWV01000009.1"/>
</dbReference>
<proteinExistence type="predicted"/>
<gene>
    <name evidence="1" type="ORF">EUA94_10580</name>
</gene>
<accession>A0A4V1RPZ3</accession>
<evidence type="ECO:0000313" key="2">
    <source>
        <dbReference type="Proteomes" id="UP000291101"/>
    </source>
</evidence>
<protein>
    <recommendedName>
        <fullName evidence="3">FHA domain-containing protein</fullName>
    </recommendedName>
</protein>
<keyword evidence="2" id="KW-1185">Reference proteome</keyword>
<dbReference type="OrthoDB" id="5000691at2"/>
<dbReference type="Proteomes" id="UP000291101">
    <property type="component" value="Unassembled WGS sequence"/>
</dbReference>